<comment type="caution">
    <text evidence="8">The sequence shown here is derived from an EMBL/GenBank/DDBJ whole genome shotgun (WGS) entry which is preliminary data.</text>
</comment>
<dbReference type="InterPro" id="IPR004556">
    <property type="entry name" value="HemK-like"/>
</dbReference>
<dbReference type="PANTHER" id="PTHR18895:SF74">
    <property type="entry name" value="MTRF1L RELEASE FACTOR GLUTAMINE METHYLTRANSFERASE"/>
    <property type="match status" value="1"/>
</dbReference>
<evidence type="ECO:0000313" key="8">
    <source>
        <dbReference type="EMBL" id="MVB12672.1"/>
    </source>
</evidence>
<comment type="catalytic activity">
    <reaction evidence="5">
        <text>L-glutaminyl-[peptide chain release factor] + S-adenosyl-L-methionine = N(5)-methyl-L-glutaminyl-[peptide chain release factor] + S-adenosyl-L-homocysteine + H(+)</text>
        <dbReference type="Rhea" id="RHEA:42896"/>
        <dbReference type="Rhea" id="RHEA-COMP:10271"/>
        <dbReference type="Rhea" id="RHEA-COMP:10272"/>
        <dbReference type="ChEBI" id="CHEBI:15378"/>
        <dbReference type="ChEBI" id="CHEBI:30011"/>
        <dbReference type="ChEBI" id="CHEBI:57856"/>
        <dbReference type="ChEBI" id="CHEBI:59789"/>
        <dbReference type="ChEBI" id="CHEBI:61891"/>
        <dbReference type="EC" id="2.1.1.297"/>
    </reaction>
</comment>
<evidence type="ECO:0000256" key="4">
    <source>
        <dbReference type="ARBA" id="ARBA00022691"/>
    </source>
</evidence>
<proteinExistence type="predicted"/>
<dbReference type="InterPro" id="IPR007848">
    <property type="entry name" value="Small_mtfrase_dom"/>
</dbReference>
<dbReference type="EMBL" id="VWXL01000100">
    <property type="protein sequence ID" value="MVB12672.1"/>
    <property type="molecule type" value="Genomic_DNA"/>
</dbReference>
<feature type="domain" description="Methyltransferase small" evidence="6">
    <location>
        <begin position="107"/>
        <end position="197"/>
    </location>
</feature>
<protein>
    <recommendedName>
        <fullName evidence="1">peptide chain release factor N(5)-glutamine methyltransferase</fullName>
        <ecNumber evidence="1">2.1.1.297</ecNumber>
    </recommendedName>
</protein>
<evidence type="ECO:0000259" key="6">
    <source>
        <dbReference type="Pfam" id="PF05175"/>
    </source>
</evidence>
<dbReference type="Pfam" id="PF17827">
    <property type="entry name" value="PrmC_N"/>
    <property type="match status" value="1"/>
</dbReference>
<dbReference type="Pfam" id="PF05175">
    <property type="entry name" value="MTS"/>
    <property type="match status" value="1"/>
</dbReference>
<dbReference type="GO" id="GO:0102559">
    <property type="term" value="F:peptide chain release factor N(5)-glutamine methyltransferase activity"/>
    <property type="evidence" value="ECO:0007669"/>
    <property type="project" value="UniProtKB-EC"/>
</dbReference>
<dbReference type="GO" id="GO:0032259">
    <property type="term" value="P:methylation"/>
    <property type="evidence" value="ECO:0007669"/>
    <property type="project" value="UniProtKB-KW"/>
</dbReference>
<evidence type="ECO:0000256" key="3">
    <source>
        <dbReference type="ARBA" id="ARBA00022679"/>
    </source>
</evidence>
<evidence type="ECO:0000259" key="7">
    <source>
        <dbReference type="Pfam" id="PF17827"/>
    </source>
</evidence>
<keyword evidence="3 8" id="KW-0808">Transferase</keyword>
<dbReference type="NCBIfam" id="TIGR03534">
    <property type="entry name" value="RF_mod_PrmC"/>
    <property type="match status" value="1"/>
</dbReference>
<dbReference type="AlphaFoldDB" id="A0A6N8I3R4"/>
<dbReference type="InterPro" id="IPR019874">
    <property type="entry name" value="RF_methyltr_PrmC"/>
</dbReference>
<evidence type="ECO:0000256" key="5">
    <source>
        <dbReference type="ARBA" id="ARBA00048391"/>
    </source>
</evidence>
<dbReference type="SUPFAM" id="SSF53335">
    <property type="entry name" value="S-adenosyl-L-methionine-dependent methyltransferases"/>
    <property type="match status" value="1"/>
</dbReference>
<dbReference type="InterPro" id="IPR002052">
    <property type="entry name" value="DNA_methylase_N6_adenine_CS"/>
</dbReference>
<organism evidence="8 9">
    <name type="scientific">Caproicibacter fermentans</name>
    <dbReference type="NCBI Taxonomy" id="2576756"/>
    <lineage>
        <taxon>Bacteria</taxon>
        <taxon>Bacillati</taxon>
        <taxon>Bacillota</taxon>
        <taxon>Clostridia</taxon>
        <taxon>Eubacteriales</taxon>
        <taxon>Acutalibacteraceae</taxon>
        <taxon>Caproicibacter</taxon>
    </lineage>
</organism>
<dbReference type="InterPro" id="IPR050320">
    <property type="entry name" value="N5-glutamine_MTase"/>
</dbReference>
<sequence length="284" mass="31483">MSTVGEVYREGRRALFDAGIDGPDFEAGCLFQKAFGLDRQERILRSAQAADPVKTEQLRGFLRERINGRPLQYILGEWPFCGRNLLVGEGVLIPREETELLVGTAAELLEDSSEPEILDLCSGTGAVALTLAARFPGAKVGAAEWLEPAFHYLNLNLERQGLSNIRAVRLDVLNPASAERFRDLDCIVSNPPYVRAEELPGLQPEVRREPREALDGGEDGLDFYRAIAKIWAPRLRPGGVLCVECGEDQARRVAALFADAGLSEIRFYKDFNNIDRVVSARKAR</sequence>
<keyword evidence="4" id="KW-0949">S-adenosyl-L-methionine</keyword>
<dbReference type="EC" id="2.1.1.297" evidence="1"/>
<dbReference type="CDD" id="cd02440">
    <property type="entry name" value="AdoMet_MTases"/>
    <property type="match status" value="1"/>
</dbReference>
<reference evidence="8 9" key="1">
    <citation type="submission" date="2019-09" db="EMBL/GenBank/DDBJ databases">
        <title>Genome sequence of Clostridium sp. EA1.</title>
        <authorList>
            <person name="Poehlein A."/>
            <person name="Bengelsdorf F.R."/>
            <person name="Daniel R."/>
        </authorList>
    </citation>
    <scope>NUCLEOTIDE SEQUENCE [LARGE SCALE GENOMIC DNA]</scope>
    <source>
        <strain evidence="8 9">EA1</strain>
    </source>
</reference>
<dbReference type="InterPro" id="IPR029063">
    <property type="entry name" value="SAM-dependent_MTases_sf"/>
</dbReference>
<accession>A0A6N8I3R4</accession>
<gene>
    <name evidence="8" type="primary">prmC</name>
    <name evidence="8" type="ORF">CAFE_34140</name>
</gene>
<dbReference type="Gene3D" id="1.10.8.10">
    <property type="entry name" value="DNA helicase RuvA subunit, C-terminal domain"/>
    <property type="match status" value="1"/>
</dbReference>
<dbReference type="PROSITE" id="PS00092">
    <property type="entry name" value="N6_MTASE"/>
    <property type="match status" value="1"/>
</dbReference>
<dbReference type="GO" id="GO:0003676">
    <property type="term" value="F:nucleic acid binding"/>
    <property type="evidence" value="ECO:0007669"/>
    <property type="project" value="InterPro"/>
</dbReference>
<evidence type="ECO:0000313" key="9">
    <source>
        <dbReference type="Proteomes" id="UP000469440"/>
    </source>
</evidence>
<keyword evidence="9" id="KW-1185">Reference proteome</keyword>
<dbReference type="OrthoDB" id="9800643at2"/>
<feature type="domain" description="Release factor glutamine methyltransferase N-terminal" evidence="7">
    <location>
        <begin position="6"/>
        <end position="76"/>
    </location>
</feature>
<dbReference type="NCBIfam" id="TIGR00536">
    <property type="entry name" value="hemK_fam"/>
    <property type="match status" value="1"/>
</dbReference>
<evidence type="ECO:0000256" key="1">
    <source>
        <dbReference type="ARBA" id="ARBA00012771"/>
    </source>
</evidence>
<dbReference type="PANTHER" id="PTHR18895">
    <property type="entry name" value="HEMK METHYLTRANSFERASE"/>
    <property type="match status" value="1"/>
</dbReference>
<dbReference type="InterPro" id="IPR040758">
    <property type="entry name" value="PrmC_N"/>
</dbReference>
<name>A0A6N8I3R4_9FIRM</name>
<evidence type="ECO:0000256" key="2">
    <source>
        <dbReference type="ARBA" id="ARBA00022603"/>
    </source>
</evidence>
<dbReference type="RefSeq" id="WP_156991291.1">
    <property type="nucleotide sequence ID" value="NZ_VWXL01000100.1"/>
</dbReference>
<dbReference type="Proteomes" id="UP000469440">
    <property type="component" value="Unassembled WGS sequence"/>
</dbReference>
<keyword evidence="2 8" id="KW-0489">Methyltransferase</keyword>
<dbReference type="Gene3D" id="3.40.50.150">
    <property type="entry name" value="Vaccinia Virus protein VP39"/>
    <property type="match status" value="1"/>
</dbReference>